<accession>A0A9P8Q6A8</accession>
<dbReference type="AlphaFoldDB" id="A0A9P8Q6A8"/>
<reference evidence="2" key="2">
    <citation type="submission" date="2021-01" db="EMBL/GenBank/DDBJ databases">
        <authorList>
            <person name="Schikora-Tamarit M.A."/>
        </authorList>
    </citation>
    <scope>NUCLEOTIDE SEQUENCE</scope>
    <source>
        <strain evidence="2">CBS2887</strain>
    </source>
</reference>
<dbReference type="EMBL" id="JAEUBG010003009">
    <property type="protein sequence ID" value="KAH3683664.1"/>
    <property type="molecule type" value="Genomic_DNA"/>
</dbReference>
<organism evidence="2 3">
    <name type="scientific">Wickerhamomyces pijperi</name>
    <name type="common">Yeast</name>
    <name type="synonym">Pichia pijperi</name>
    <dbReference type="NCBI Taxonomy" id="599730"/>
    <lineage>
        <taxon>Eukaryota</taxon>
        <taxon>Fungi</taxon>
        <taxon>Dikarya</taxon>
        <taxon>Ascomycota</taxon>
        <taxon>Saccharomycotina</taxon>
        <taxon>Saccharomycetes</taxon>
        <taxon>Phaffomycetales</taxon>
        <taxon>Wickerhamomycetaceae</taxon>
        <taxon>Wickerhamomyces</taxon>
    </lineage>
</organism>
<protein>
    <submittedName>
        <fullName evidence="2">Uncharacterized protein</fullName>
    </submittedName>
</protein>
<feature type="region of interest" description="Disordered" evidence="1">
    <location>
        <begin position="116"/>
        <end position="154"/>
    </location>
</feature>
<evidence type="ECO:0000313" key="2">
    <source>
        <dbReference type="EMBL" id="KAH3683664.1"/>
    </source>
</evidence>
<sequence>MNTQKVSTSVGFSKLPTEIQTEILILLNHIPTIRIIHKAFPDLYKLIESMVCIISIQFGGLKPYESLVERRLTNDVVVLDYENIGSLGGGKVPVVKEEYVEPEEQFQFEFEIEENEARNELPQRREPEPPEPVRRRIQRRQYEEPIETPFEKDPTHDSIFTEIIPLKSTQKHYMIIEIHAYLDQTMNLGSKARARELTRNREMLRFLSPVRWIQQRMATTSSIYNEDEEEPVILEPPQNLHFDFFEDLDSFLLGRCGTDKDMECTYKDSFYSWQDDDNVKRCFLEKSQSLNMMLSFDFYDEKPKFDPQFKELGFSLRQHLDIDFESGSLTEPGCEEDKLCAFPSFSSCYGPWLSQRALEGINLDQIISNPDGLTDDWKNFDMKCNNKHSISSDLVLLLSPGRERLQKVLDKPRLQATKLEQSRDQLTKTRDYLSPTYLYRRPEKHHSNISTSEKLTVFESSLTSLGEFFQRNKSLAERFAIDNSFVNGNLQDISEAGTVDEKSLHESLKQSIEHILESRYKFESLTRKHQTAKELKQRQFSSHNLTKGQRATRVEPMIANNFLLASMLYGPEAQSYEGNVDYVRICFINDAFGLKDCLVKELREYCNMIHVVEEEMLWSTATNRK</sequence>
<dbReference type="Proteomes" id="UP000774326">
    <property type="component" value="Unassembled WGS sequence"/>
</dbReference>
<gene>
    <name evidence="2" type="ORF">WICPIJ_005348</name>
</gene>
<name>A0A9P8Q6A8_WICPI</name>
<feature type="compositionally biased region" description="Basic and acidic residues" evidence="1">
    <location>
        <begin position="116"/>
        <end position="134"/>
    </location>
</feature>
<evidence type="ECO:0000313" key="3">
    <source>
        <dbReference type="Proteomes" id="UP000774326"/>
    </source>
</evidence>
<evidence type="ECO:0000256" key="1">
    <source>
        <dbReference type="SAM" id="MobiDB-lite"/>
    </source>
</evidence>
<comment type="caution">
    <text evidence="2">The sequence shown here is derived from an EMBL/GenBank/DDBJ whole genome shotgun (WGS) entry which is preliminary data.</text>
</comment>
<proteinExistence type="predicted"/>
<keyword evidence="3" id="KW-1185">Reference proteome</keyword>
<reference evidence="2" key="1">
    <citation type="journal article" date="2021" name="Open Biol.">
        <title>Shared evolutionary footprints suggest mitochondrial oxidative damage underlies multiple complex I losses in fungi.</title>
        <authorList>
            <person name="Schikora-Tamarit M.A."/>
            <person name="Marcet-Houben M."/>
            <person name="Nosek J."/>
            <person name="Gabaldon T."/>
        </authorList>
    </citation>
    <scope>NUCLEOTIDE SEQUENCE</scope>
    <source>
        <strain evidence="2">CBS2887</strain>
    </source>
</reference>